<dbReference type="InterPro" id="IPR018691">
    <property type="entry name" value="DUF2188"/>
</dbReference>
<dbReference type="EMBL" id="JACIDU010000014">
    <property type="protein sequence ID" value="MBB4104774.1"/>
    <property type="molecule type" value="Genomic_DNA"/>
</dbReference>
<sequence length="81" mass="9075">MTRIVYEVVPHDGGWAYRQNGAYSESFPSHAEALEAARIVAAAQMKAGEAKQIVYQDGKGIWRREFDDGSDPIETAIEDRF</sequence>
<protein>
    <recommendedName>
        <fullName evidence="3">DUF2188 domain-containing protein</fullName>
    </recommendedName>
</protein>
<name>A0A7W6K3Z0_9HYPH</name>
<dbReference type="AlphaFoldDB" id="A0A7W6K3Z0"/>
<comment type="caution">
    <text evidence="1">The sequence shown here is derived from an EMBL/GenBank/DDBJ whole genome shotgun (WGS) entry which is preliminary data.</text>
</comment>
<evidence type="ECO:0008006" key="3">
    <source>
        <dbReference type="Google" id="ProtNLM"/>
    </source>
</evidence>
<dbReference type="Proteomes" id="UP000584824">
    <property type="component" value="Unassembled WGS sequence"/>
</dbReference>
<evidence type="ECO:0000313" key="2">
    <source>
        <dbReference type="Proteomes" id="UP000584824"/>
    </source>
</evidence>
<dbReference type="RefSeq" id="WP_183793846.1">
    <property type="nucleotide sequence ID" value="NZ_JACIDU010000014.1"/>
</dbReference>
<organism evidence="1 2">
    <name type="scientific">Allorhizobium borbori</name>
    <dbReference type="NCBI Taxonomy" id="485907"/>
    <lineage>
        <taxon>Bacteria</taxon>
        <taxon>Pseudomonadati</taxon>
        <taxon>Pseudomonadota</taxon>
        <taxon>Alphaproteobacteria</taxon>
        <taxon>Hyphomicrobiales</taxon>
        <taxon>Rhizobiaceae</taxon>
        <taxon>Rhizobium/Agrobacterium group</taxon>
        <taxon>Allorhizobium</taxon>
    </lineage>
</organism>
<evidence type="ECO:0000313" key="1">
    <source>
        <dbReference type="EMBL" id="MBB4104774.1"/>
    </source>
</evidence>
<dbReference type="Pfam" id="PF09954">
    <property type="entry name" value="DUF2188"/>
    <property type="match status" value="1"/>
</dbReference>
<accession>A0A7W6K3Z0</accession>
<gene>
    <name evidence="1" type="ORF">GGQ66_003353</name>
</gene>
<reference evidence="1 2" key="1">
    <citation type="submission" date="2020-08" db="EMBL/GenBank/DDBJ databases">
        <title>Genomic Encyclopedia of Type Strains, Phase IV (KMG-IV): sequencing the most valuable type-strain genomes for metagenomic binning, comparative biology and taxonomic classification.</title>
        <authorList>
            <person name="Goeker M."/>
        </authorList>
    </citation>
    <scope>NUCLEOTIDE SEQUENCE [LARGE SCALE GENOMIC DNA]</scope>
    <source>
        <strain evidence="1 2">DSM 26385</strain>
    </source>
</reference>
<keyword evidence="2" id="KW-1185">Reference proteome</keyword>
<proteinExistence type="predicted"/>